<dbReference type="PANTHER" id="PTHR11609:SF5">
    <property type="entry name" value="PHOSPHORIBOSYLAMINOIMIDAZOLE CARBOXYLASE"/>
    <property type="match status" value="1"/>
</dbReference>
<keyword evidence="6 8" id="KW-0067">ATP-binding</keyword>
<comment type="similarity">
    <text evidence="8 9">Belongs to the PurK/PurT family.</text>
</comment>
<comment type="catalytic activity">
    <reaction evidence="8 9">
        <text>5-amino-1-(5-phospho-beta-D-ribosyl)imidazole + hydrogencarbonate + ATP = 5-carboxyamino-1-(5-phospho-D-ribosyl)imidazole + ADP + phosphate + 2 H(+)</text>
        <dbReference type="Rhea" id="RHEA:19317"/>
        <dbReference type="ChEBI" id="CHEBI:15378"/>
        <dbReference type="ChEBI" id="CHEBI:17544"/>
        <dbReference type="ChEBI" id="CHEBI:30616"/>
        <dbReference type="ChEBI" id="CHEBI:43474"/>
        <dbReference type="ChEBI" id="CHEBI:58730"/>
        <dbReference type="ChEBI" id="CHEBI:137981"/>
        <dbReference type="ChEBI" id="CHEBI:456216"/>
        <dbReference type="EC" id="6.3.4.18"/>
    </reaction>
</comment>
<evidence type="ECO:0000256" key="3">
    <source>
        <dbReference type="ARBA" id="ARBA00022598"/>
    </source>
</evidence>
<dbReference type="EC" id="6.3.4.18" evidence="8 9"/>
<dbReference type="GO" id="GO:0004638">
    <property type="term" value="F:phosphoribosylaminoimidazole carboxylase activity"/>
    <property type="evidence" value="ECO:0007669"/>
    <property type="project" value="InterPro"/>
</dbReference>
<dbReference type="HAMAP" id="MF_01928">
    <property type="entry name" value="PurK"/>
    <property type="match status" value="1"/>
</dbReference>
<evidence type="ECO:0000256" key="6">
    <source>
        <dbReference type="ARBA" id="ARBA00022840"/>
    </source>
</evidence>
<comment type="function">
    <text evidence="9">Catalyzes the ATP-dependent conversion of 5-aminoimidazole ribonucleotide (AIR) and HCO(3)- to N5-carboxyaminoimidazole ribonucleotide (N5-CAIR).</text>
</comment>
<organism evidence="11 12">
    <name type="scientific">Streptococcus ferus</name>
    <dbReference type="NCBI Taxonomy" id="1345"/>
    <lineage>
        <taxon>Bacteria</taxon>
        <taxon>Bacillati</taxon>
        <taxon>Bacillota</taxon>
        <taxon>Bacilli</taxon>
        <taxon>Lactobacillales</taxon>
        <taxon>Streptococcaceae</taxon>
        <taxon>Streptococcus</taxon>
    </lineage>
</organism>
<feature type="binding site" evidence="8">
    <location>
        <position position="184"/>
    </location>
    <ligand>
        <name>ATP</name>
        <dbReference type="ChEBI" id="CHEBI:30616"/>
    </ligand>
</feature>
<evidence type="ECO:0000256" key="2">
    <source>
        <dbReference type="ARBA" id="ARBA00001946"/>
    </source>
</evidence>
<proteinExistence type="inferred from homology"/>
<accession>A0A2X3VUL8</accession>
<dbReference type="Gene3D" id="3.30.1490.20">
    <property type="entry name" value="ATP-grasp fold, A domain"/>
    <property type="match status" value="1"/>
</dbReference>
<dbReference type="InterPro" id="IPR011054">
    <property type="entry name" value="Rudment_hybrid_motif"/>
</dbReference>
<keyword evidence="5 8" id="KW-0658">Purine biosynthesis</keyword>
<feature type="binding site" evidence="8">
    <location>
        <begin position="259"/>
        <end position="260"/>
    </location>
    <ligand>
        <name>ATP</name>
        <dbReference type="ChEBI" id="CHEBI:30616"/>
    </ligand>
</feature>
<comment type="subunit">
    <text evidence="8 9">Homodimer.</text>
</comment>
<keyword evidence="11" id="KW-0456">Lyase</keyword>
<dbReference type="PANTHER" id="PTHR11609">
    <property type="entry name" value="PURINE BIOSYNTHESIS PROTEIN 6/7, PUR6/7"/>
    <property type="match status" value="1"/>
</dbReference>
<gene>
    <name evidence="8 9 11" type="primary">purK</name>
    <name evidence="11" type="ORF">NCTC12278_00056</name>
</gene>
<evidence type="ECO:0000256" key="7">
    <source>
        <dbReference type="ARBA" id="ARBA00023211"/>
    </source>
</evidence>
<evidence type="ECO:0000313" key="11">
    <source>
        <dbReference type="EMBL" id="SQF38959.1"/>
    </source>
</evidence>
<dbReference type="SUPFAM" id="SSF51246">
    <property type="entry name" value="Rudiment single hybrid motif"/>
    <property type="match status" value="1"/>
</dbReference>
<dbReference type="FunFam" id="3.40.50.20:FF:000016">
    <property type="entry name" value="N5-carboxyaminoimidazole ribonucleotide synthase"/>
    <property type="match status" value="1"/>
</dbReference>
<dbReference type="GO" id="GO:0005524">
    <property type="term" value="F:ATP binding"/>
    <property type="evidence" value="ECO:0007669"/>
    <property type="project" value="UniProtKB-UniRule"/>
</dbReference>
<dbReference type="Pfam" id="PF22660">
    <property type="entry name" value="RS_preATP-grasp-like"/>
    <property type="match status" value="1"/>
</dbReference>
<dbReference type="NCBIfam" id="NF004675">
    <property type="entry name" value="PRK06019.1-1"/>
    <property type="match status" value="1"/>
</dbReference>
<evidence type="ECO:0000259" key="10">
    <source>
        <dbReference type="PROSITE" id="PS50975"/>
    </source>
</evidence>
<feature type="domain" description="ATP-grasp" evidence="10">
    <location>
        <begin position="107"/>
        <end position="289"/>
    </location>
</feature>
<dbReference type="NCBIfam" id="TIGR01161">
    <property type="entry name" value="purK"/>
    <property type="match status" value="1"/>
</dbReference>
<feature type="binding site" evidence="8">
    <location>
        <begin position="176"/>
        <end position="179"/>
    </location>
    <ligand>
        <name>ATP</name>
        <dbReference type="ChEBI" id="CHEBI:30616"/>
    </ligand>
</feature>
<comment type="cofactor">
    <cofactor evidence="1">
        <name>Mn(2+)</name>
        <dbReference type="ChEBI" id="CHEBI:29035"/>
    </cofactor>
</comment>
<dbReference type="GO" id="GO:0034028">
    <property type="term" value="F:5-(carboxyamino)imidazole ribonucleotide synthase activity"/>
    <property type="evidence" value="ECO:0007669"/>
    <property type="project" value="UniProtKB-UniRule"/>
</dbReference>
<dbReference type="InterPro" id="IPR003135">
    <property type="entry name" value="ATP-grasp_carboxylate-amine"/>
</dbReference>
<protein>
    <recommendedName>
        <fullName evidence="8 9">N5-carboxyaminoimidazole ribonucleotide synthase</fullName>
        <shortName evidence="8 9">N5-CAIR synthase</shortName>
        <ecNumber evidence="8 9">6.3.4.18</ecNumber>
    </recommendedName>
    <alternativeName>
        <fullName evidence="8 9">5-(carboxyamino)imidazole ribonucleotide synthetase</fullName>
    </alternativeName>
</protein>
<keyword evidence="7" id="KW-0464">Manganese</keyword>
<dbReference type="Gene3D" id="3.40.50.20">
    <property type="match status" value="1"/>
</dbReference>
<dbReference type="KEGG" id="sfer:NCTC12278_00056"/>
<dbReference type="NCBIfam" id="NF004679">
    <property type="entry name" value="PRK06019.1-5"/>
    <property type="match status" value="1"/>
</dbReference>
<dbReference type="AlphaFoldDB" id="A0A2X3VUL8"/>
<dbReference type="InterPro" id="IPR016185">
    <property type="entry name" value="PreATP-grasp_dom_sf"/>
</dbReference>
<sequence>MNLTKTIGIIGGGQLGQMMAISAIYMGHKVITLDPARDCPASRVSEMIVASYDDVAALGQLAERCDVLTYEFENVNADALDAVVKEGQLPQGTDLLRISQNRIFEKDFLAKKADVSVAPYKVVTSSLDLENLDLSKRYVLKTATGGYDGHGQVVITSQEDLAAASQLANSAECVLEEFVDFDLEISVIVSGNGKDVTVFPVQENSHRHNILSKTIVPARISEALAQKAQAMALRIAQELSLSGTLCVEMFATADDIIINEIAPRPHNSGHYSIEACDFSQFDTHILGILDQPLPPIKLHAPAVMLNVLGQHMEKAAQYVAENPSAHLHLYGKLEAKPNRKMGHVTVFAEEADKVREFGEGVDYES</sequence>
<dbReference type="STRING" id="1123303.GCA_000372425_01846"/>
<name>A0A2X3VUL8_9STRE</name>
<feature type="binding site" evidence="8">
    <location>
        <begin position="146"/>
        <end position="152"/>
    </location>
    <ligand>
        <name>ATP</name>
        <dbReference type="ChEBI" id="CHEBI:30616"/>
    </ligand>
</feature>
<dbReference type="EMBL" id="LS483343">
    <property type="protein sequence ID" value="SQF38959.1"/>
    <property type="molecule type" value="Genomic_DNA"/>
</dbReference>
<evidence type="ECO:0000256" key="4">
    <source>
        <dbReference type="ARBA" id="ARBA00022741"/>
    </source>
</evidence>
<keyword evidence="3 8" id="KW-0436">Ligase</keyword>
<evidence type="ECO:0000256" key="5">
    <source>
        <dbReference type="ARBA" id="ARBA00022755"/>
    </source>
</evidence>
<dbReference type="InterPro" id="IPR011761">
    <property type="entry name" value="ATP-grasp"/>
</dbReference>
<dbReference type="OrthoDB" id="9804625at2"/>
<dbReference type="FunFam" id="3.30.1490.20:FF:000015">
    <property type="entry name" value="N5-carboxyaminoimidazole ribonucleotide synthase"/>
    <property type="match status" value="1"/>
</dbReference>
<dbReference type="PROSITE" id="PS50975">
    <property type="entry name" value="ATP_GRASP"/>
    <property type="match status" value="1"/>
</dbReference>
<evidence type="ECO:0000256" key="9">
    <source>
        <dbReference type="RuleBase" id="RU361200"/>
    </source>
</evidence>
<dbReference type="SUPFAM" id="SSF56059">
    <property type="entry name" value="Glutathione synthetase ATP-binding domain-like"/>
    <property type="match status" value="1"/>
</dbReference>
<keyword evidence="4 8" id="KW-0547">Nucleotide-binding</keyword>
<evidence type="ECO:0000256" key="1">
    <source>
        <dbReference type="ARBA" id="ARBA00001936"/>
    </source>
</evidence>
<dbReference type="UniPathway" id="UPA00074">
    <property type="reaction ID" value="UER00942"/>
</dbReference>
<reference evidence="11 12" key="1">
    <citation type="submission" date="2018-06" db="EMBL/GenBank/DDBJ databases">
        <authorList>
            <consortium name="Pathogen Informatics"/>
            <person name="Doyle S."/>
        </authorList>
    </citation>
    <scope>NUCLEOTIDE SEQUENCE [LARGE SCALE GENOMIC DNA]</scope>
    <source>
        <strain evidence="11 12">NCTC12278</strain>
    </source>
</reference>
<dbReference type="InterPro" id="IPR013815">
    <property type="entry name" value="ATP_grasp_subdomain_1"/>
</dbReference>
<dbReference type="Proteomes" id="UP000249495">
    <property type="component" value="Chromosome 1"/>
</dbReference>
<evidence type="ECO:0000256" key="8">
    <source>
        <dbReference type="HAMAP-Rule" id="MF_01928"/>
    </source>
</evidence>
<dbReference type="GO" id="GO:0046872">
    <property type="term" value="F:metal ion binding"/>
    <property type="evidence" value="ECO:0007669"/>
    <property type="project" value="InterPro"/>
</dbReference>
<comment type="cofactor">
    <cofactor evidence="2">
        <name>Mg(2+)</name>
        <dbReference type="ChEBI" id="CHEBI:18420"/>
    </cofactor>
</comment>
<comment type="pathway">
    <text evidence="8 9">Purine metabolism; IMP biosynthesis via de novo pathway; 5-amino-1-(5-phospho-D-ribosyl)imidazole-4-carboxylate from 5-amino-1-(5-phospho-D-ribosyl)imidazole (N5-CAIR route): step 1/2.</text>
</comment>
<dbReference type="Pfam" id="PF17769">
    <property type="entry name" value="PurK_C"/>
    <property type="match status" value="1"/>
</dbReference>
<dbReference type="SUPFAM" id="SSF52440">
    <property type="entry name" value="PreATP-grasp domain"/>
    <property type="match status" value="1"/>
</dbReference>
<dbReference type="FunFam" id="3.30.470.20:FF:000029">
    <property type="entry name" value="N5-carboxyaminoimidazole ribonucleotide synthase"/>
    <property type="match status" value="1"/>
</dbReference>
<dbReference type="InterPro" id="IPR005875">
    <property type="entry name" value="PurK"/>
</dbReference>
<dbReference type="InterPro" id="IPR054350">
    <property type="entry name" value="PurT/PurK_preATP-grasp"/>
</dbReference>
<dbReference type="GO" id="GO:0006189">
    <property type="term" value="P:'de novo' IMP biosynthetic process"/>
    <property type="evidence" value="ECO:0007669"/>
    <property type="project" value="UniProtKB-UniRule"/>
</dbReference>
<comment type="function">
    <text evidence="8">Catalyzes the ATP-dependent conversion of 5-aminoimidazole ribonucleotide (AIR) and HCO(3)(-) to N5-carboxyaminoimidazole ribonucleotide (N5-CAIR).</text>
</comment>
<evidence type="ECO:0000313" key="12">
    <source>
        <dbReference type="Proteomes" id="UP000249495"/>
    </source>
</evidence>
<feature type="binding site" evidence="8">
    <location>
        <position position="102"/>
    </location>
    <ligand>
        <name>ATP</name>
        <dbReference type="ChEBI" id="CHEBI:30616"/>
    </ligand>
</feature>
<feature type="binding site" evidence="8">
    <location>
        <position position="141"/>
    </location>
    <ligand>
        <name>ATP</name>
        <dbReference type="ChEBI" id="CHEBI:30616"/>
    </ligand>
</feature>
<dbReference type="Gene3D" id="3.30.470.20">
    <property type="entry name" value="ATP-grasp fold, B domain"/>
    <property type="match status" value="1"/>
</dbReference>
<dbReference type="InterPro" id="IPR040686">
    <property type="entry name" value="PurK_C"/>
</dbReference>
<keyword evidence="12" id="KW-1185">Reference proteome</keyword>
<dbReference type="Pfam" id="PF02222">
    <property type="entry name" value="ATP-grasp"/>
    <property type="match status" value="1"/>
</dbReference>
<feature type="binding site" evidence="8">
    <location>
        <position position="206"/>
    </location>
    <ligand>
        <name>ATP</name>
        <dbReference type="ChEBI" id="CHEBI:30616"/>
    </ligand>
</feature>
<dbReference type="GO" id="GO:0005829">
    <property type="term" value="C:cytosol"/>
    <property type="evidence" value="ECO:0007669"/>
    <property type="project" value="TreeGrafter"/>
</dbReference>
<dbReference type="RefSeq" id="WP_018031142.1">
    <property type="nucleotide sequence ID" value="NZ_LS483343.1"/>
</dbReference>